<sequence length="59" mass="6756">MLVHTSGEWDVLRTADARVVTRPVVLIARRFPLPGLLIAALFVSFTAVRRRRSWPGRDR</sequence>
<evidence type="ECO:0000313" key="3">
    <source>
        <dbReference type="Proteomes" id="UP000631670"/>
    </source>
</evidence>
<dbReference type="RefSeq" id="WP_143265071.1">
    <property type="nucleotide sequence ID" value="NZ_JADBEG010000001.1"/>
</dbReference>
<reference evidence="2 3" key="1">
    <citation type="submission" date="2020-10" db="EMBL/GenBank/DDBJ databases">
        <title>Sequencing the genomes of 1000 actinobacteria strains.</title>
        <authorList>
            <person name="Klenk H.-P."/>
        </authorList>
    </citation>
    <scope>NUCLEOTIDE SEQUENCE [LARGE SCALE GENOMIC DNA]</scope>
    <source>
        <strain evidence="2 3">DSM 44653</strain>
    </source>
</reference>
<dbReference type="EMBL" id="JADBEG010000001">
    <property type="protein sequence ID" value="MBE1498908.1"/>
    <property type="molecule type" value="Genomic_DNA"/>
</dbReference>
<comment type="caution">
    <text evidence="2">The sequence shown here is derived from an EMBL/GenBank/DDBJ whole genome shotgun (WGS) entry which is preliminary data.</text>
</comment>
<name>A0ABR9I6W5_9PSEU</name>
<accession>A0ABR9I6W5</accession>
<evidence type="ECO:0000313" key="2">
    <source>
        <dbReference type="EMBL" id="MBE1498908.1"/>
    </source>
</evidence>
<protein>
    <submittedName>
        <fullName evidence="2">Uncharacterized protein</fullName>
    </submittedName>
</protein>
<dbReference type="Proteomes" id="UP000631670">
    <property type="component" value="Unassembled WGS sequence"/>
</dbReference>
<gene>
    <name evidence="2" type="ORF">H4696_006008</name>
</gene>
<keyword evidence="1" id="KW-0472">Membrane</keyword>
<feature type="transmembrane region" description="Helical" evidence="1">
    <location>
        <begin position="31"/>
        <end position="49"/>
    </location>
</feature>
<keyword evidence="1" id="KW-0812">Transmembrane</keyword>
<keyword evidence="1" id="KW-1133">Transmembrane helix</keyword>
<keyword evidence="3" id="KW-1185">Reference proteome</keyword>
<evidence type="ECO:0000256" key="1">
    <source>
        <dbReference type="SAM" id="Phobius"/>
    </source>
</evidence>
<proteinExistence type="predicted"/>
<organism evidence="2 3">
    <name type="scientific">Amycolatopsis lexingtonensis</name>
    <dbReference type="NCBI Taxonomy" id="218822"/>
    <lineage>
        <taxon>Bacteria</taxon>
        <taxon>Bacillati</taxon>
        <taxon>Actinomycetota</taxon>
        <taxon>Actinomycetes</taxon>
        <taxon>Pseudonocardiales</taxon>
        <taxon>Pseudonocardiaceae</taxon>
        <taxon>Amycolatopsis</taxon>
    </lineage>
</organism>